<comment type="caution">
    <text evidence="2">The sequence shown here is derived from an EMBL/GenBank/DDBJ whole genome shotgun (WGS) entry which is preliminary data.</text>
</comment>
<reference evidence="2 3" key="1">
    <citation type="submission" date="2018-04" db="EMBL/GenBank/DDBJ databases">
        <title>Genomic Encyclopedia of Archaeal and Bacterial Type Strains, Phase II (KMG-II): from individual species to whole genera.</title>
        <authorList>
            <person name="Goeker M."/>
        </authorList>
    </citation>
    <scope>NUCLEOTIDE SEQUENCE [LARGE SCALE GENOMIC DNA]</scope>
    <source>
        <strain evidence="2 3">DSM 23382</strain>
    </source>
</reference>
<name>A0A2T5VCQ6_9HYPH</name>
<evidence type="ECO:0000256" key="1">
    <source>
        <dbReference type="SAM" id="Phobius"/>
    </source>
</evidence>
<gene>
    <name evidence="2" type="ORF">C8N35_102249</name>
</gene>
<feature type="transmembrane region" description="Helical" evidence="1">
    <location>
        <begin position="53"/>
        <end position="70"/>
    </location>
</feature>
<proteinExistence type="predicted"/>
<keyword evidence="1" id="KW-0812">Transmembrane</keyword>
<keyword evidence="1" id="KW-1133">Transmembrane helix</keyword>
<keyword evidence="3" id="KW-1185">Reference proteome</keyword>
<dbReference type="EMBL" id="QAYG01000002">
    <property type="protein sequence ID" value="PTW61538.1"/>
    <property type="molecule type" value="Genomic_DNA"/>
</dbReference>
<protein>
    <recommendedName>
        <fullName evidence="4">Quinoprotein glucose dehydrogenase</fullName>
    </recommendedName>
</protein>
<dbReference type="RefSeq" id="WP_210203463.1">
    <property type="nucleotide sequence ID" value="NZ_QAYG01000002.1"/>
</dbReference>
<feature type="transmembrane region" description="Helical" evidence="1">
    <location>
        <begin position="77"/>
        <end position="93"/>
    </location>
</feature>
<feature type="transmembrane region" description="Helical" evidence="1">
    <location>
        <begin position="105"/>
        <end position="123"/>
    </location>
</feature>
<dbReference type="AlphaFoldDB" id="A0A2T5VCQ6"/>
<accession>A0A2T5VCQ6</accession>
<evidence type="ECO:0008006" key="4">
    <source>
        <dbReference type="Google" id="ProtNLM"/>
    </source>
</evidence>
<keyword evidence="1" id="KW-0472">Membrane</keyword>
<sequence>MTTATYSTHPHEHERSEHGIGYWLTMALAVVLLAFGLAIFAGGVWLIALGGSYYYAISGVGLLATSIFLFRTSMAAFSIYLVTWLGTLVWAFWEVGFDWWAQLPRLLAPTIVLLLVAATIPVLKRAEND</sequence>
<organism evidence="2 3">
    <name type="scientific">Breoghania corrubedonensis</name>
    <dbReference type="NCBI Taxonomy" id="665038"/>
    <lineage>
        <taxon>Bacteria</taxon>
        <taxon>Pseudomonadati</taxon>
        <taxon>Pseudomonadota</taxon>
        <taxon>Alphaproteobacteria</taxon>
        <taxon>Hyphomicrobiales</taxon>
        <taxon>Stappiaceae</taxon>
        <taxon>Breoghania</taxon>
    </lineage>
</organism>
<dbReference type="Proteomes" id="UP000244081">
    <property type="component" value="Unassembled WGS sequence"/>
</dbReference>
<evidence type="ECO:0000313" key="3">
    <source>
        <dbReference type="Proteomes" id="UP000244081"/>
    </source>
</evidence>
<evidence type="ECO:0000313" key="2">
    <source>
        <dbReference type="EMBL" id="PTW61538.1"/>
    </source>
</evidence>
<feature type="transmembrane region" description="Helical" evidence="1">
    <location>
        <begin position="20"/>
        <end position="47"/>
    </location>
</feature>